<feature type="region of interest" description="Disordered" evidence="1">
    <location>
        <begin position="251"/>
        <end position="280"/>
    </location>
</feature>
<protein>
    <submittedName>
        <fullName evidence="2">Uncharacterized protein</fullName>
    </submittedName>
</protein>
<evidence type="ECO:0000256" key="1">
    <source>
        <dbReference type="SAM" id="MobiDB-lite"/>
    </source>
</evidence>
<feature type="compositionally biased region" description="Low complexity" evidence="1">
    <location>
        <begin position="61"/>
        <end position="71"/>
    </location>
</feature>
<comment type="caution">
    <text evidence="2">The sequence shown here is derived from an EMBL/GenBank/DDBJ whole genome shotgun (WGS) entry which is preliminary data.</text>
</comment>
<name>A0A813L5L3_POLGL</name>
<feature type="non-terminal residue" evidence="2">
    <location>
        <position position="321"/>
    </location>
</feature>
<organism evidence="2 3">
    <name type="scientific">Polarella glacialis</name>
    <name type="common">Dinoflagellate</name>
    <dbReference type="NCBI Taxonomy" id="89957"/>
    <lineage>
        <taxon>Eukaryota</taxon>
        <taxon>Sar</taxon>
        <taxon>Alveolata</taxon>
        <taxon>Dinophyceae</taxon>
        <taxon>Suessiales</taxon>
        <taxon>Suessiaceae</taxon>
        <taxon>Polarella</taxon>
    </lineage>
</organism>
<dbReference type="AlphaFoldDB" id="A0A813L5L3"/>
<feature type="compositionally biased region" description="Polar residues" evidence="1">
    <location>
        <begin position="72"/>
        <end position="85"/>
    </location>
</feature>
<accession>A0A813L5L3</accession>
<sequence>MSATLQGRPSAVRPSSAPVHGRESPGTQLASHVRAKAAQGHPGVASATGGPPSATLKRSSSRGSRGSLASGYCTNKPSLCTSRISPHTPPTPNSGARRPRPKPQAFRSKVAGLFKGSASPGSTRSAVSGRWLSQTLGERRLSEADFCHWQCSKGNVSAVSGGVRSQKGLVRSSPATLRWLCMTASGSGGYLKSAREMEFDVAASVSGLAVGAVRSAGASAPPGWALLPNFDPRSPRWLLASSSPGKAAVCAAPATARDASSGGQSSSPGELPQGAEFSTSAVPEADDVCQVLVEDDFDLTPWSDEVPAEADSSVPSNVQNE</sequence>
<dbReference type="EMBL" id="CAJNNW010033371">
    <property type="protein sequence ID" value="CAE8718437.1"/>
    <property type="molecule type" value="Genomic_DNA"/>
</dbReference>
<feature type="region of interest" description="Disordered" evidence="1">
    <location>
        <begin position="1"/>
        <end position="104"/>
    </location>
</feature>
<evidence type="ECO:0000313" key="2">
    <source>
        <dbReference type="EMBL" id="CAE8718437.1"/>
    </source>
</evidence>
<feature type="region of interest" description="Disordered" evidence="1">
    <location>
        <begin position="299"/>
        <end position="321"/>
    </location>
</feature>
<evidence type="ECO:0000313" key="3">
    <source>
        <dbReference type="Proteomes" id="UP000626109"/>
    </source>
</evidence>
<dbReference type="Proteomes" id="UP000626109">
    <property type="component" value="Unassembled WGS sequence"/>
</dbReference>
<proteinExistence type="predicted"/>
<reference evidence="2" key="1">
    <citation type="submission" date="2021-02" db="EMBL/GenBank/DDBJ databases">
        <authorList>
            <person name="Dougan E. K."/>
            <person name="Rhodes N."/>
            <person name="Thang M."/>
            <person name="Chan C."/>
        </authorList>
    </citation>
    <scope>NUCLEOTIDE SEQUENCE</scope>
</reference>
<gene>
    <name evidence="2" type="ORF">PGLA2088_LOCUS40074</name>
</gene>